<dbReference type="Pfam" id="PF07007">
    <property type="entry name" value="LprI"/>
    <property type="match status" value="1"/>
</dbReference>
<gene>
    <name evidence="2" type="ORF">J1C48_00740</name>
</gene>
<evidence type="ECO:0000259" key="1">
    <source>
        <dbReference type="Pfam" id="PF07007"/>
    </source>
</evidence>
<dbReference type="InterPro" id="IPR009739">
    <property type="entry name" value="LprI-like_N"/>
</dbReference>
<evidence type="ECO:0000313" key="2">
    <source>
        <dbReference type="EMBL" id="MBO0661088.1"/>
    </source>
</evidence>
<accession>A0A939FSH4</accession>
<sequence>MSMFEISIAGTAVSTNDRPIRRPAGHQSMRNVLPILPLIACLAHPALAANAKPRSDVQDLKACMIKAKADPRGCIESIVNPCVKALSNDSEDGVNGCYDREAAAWDDILNTTYKSELADAESFDKDAKANGGEPGAAISLKQAQRAWIAFRDAECSRLYARNMDGTIRFTVAAACQNRLTAERAIELSQSDAP</sequence>
<keyword evidence="3" id="KW-1185">Reference proteome</keyword>
<dbReference type="EMBL" id="JAFMPP010000001">
    <property type="protein sequence ID" value="MBO0661088.1"/>
    <property type="molecule type" value="Genomic_DNA"/>
</dbReference>
<dbReference type="RefSeq" id="WP_231081506.1">
    <property type="nucleotide sequence ID" value="NZ_JAJNMM010000001.1"/>
</dbReference>
<dbReference type="Gene3D" id="1.20.1270.180">
    <property type="match status" value="1"/>
</dbReference>
<dbReference type="AlphaFoldDB" id="A0A939FSH4"/>
<proteinExistence type="predicted"/>
<organism evidence="2 3">
    <name type="scientific">Jiella flava</name>
    <dbReference type="NCBI Taxonomy" id="2816857"/>
    <lineage>
        <taxon>Bacteria</taxon>
        <taxon>Pseudomonadati</taxon>
        <taxon>Pseudomonadota</taxon>
        <taxon>Alphaproteobacteria</taxon>
        <taxon>Hyphomicrobiales</taxon>
        <taxon>Aurantimonadaceae</taxon>
        <taxon>Jiella</taxon>
    </lineage>
</organism>
<reference evidence="2" key="1">
    <citation type="submission" date="2021-03" db="EMBL/GenBank/DDBJ databases">
        <title>Whole genome sequence of Jiella sp. CQZ9-1.</title>
        <authorList>
            <person name="Tuo L."/>
        </authorList>
    </citation>
    <scope>NUCLEOTIDE SEQUENCE</scope>
    <source>
        <strain evidence="2">CQZ9-1</strain>
    </source>
</reference>
<evidence type="ECO:0000313" key="3">
    <source>
        <dbReference type="Proteomes" id="UP000664122"/>
    </source>
</evidence>
<feature type="domain" description="Lysozyme inhibitor LprI-like N-terminal" evidence="1">
    <location>
        <begin position="82"/>
        <end position="187"/>
    </location>
</feature>
<protein>
    <submittedName>
        <fullName evidence="2">DUF1311 domain-containing protein</fullName>
    </submittedName>
</protein>
<dbReference type="Proteomes" id="UP000664122">
    <property type="component" value="Unassembled WGS sequence"/>
</dbReference>
<comment type="caution">
    <text evidence="2">The sequence shown here is derived from an EMBL/GenBank/DDBJ whole genome shotgun (WGS) entry which is preliminary data.</text>
</comment>
<name>A0A939FSH4_9HYPH</name>